<dbReference type="RefSeq" id="WP_259543473.1">
    <property type="nucleotide sequence ID" value="NZ_JANLCJ010000456.1"/>
</dbReference>
<name>A0ABT2HB38_9MICO</name>
<feature type="non-terminal residue" evidence="1">
    <location>
        <position position="85"/>
    </location>
</feature>
<protein>
    <submittedName>
        <fullName evidence="1">Uncharacterized protein</fullName>
    </submittedName>
</protein>
<accession>A0ABT2HB38</accession>
<comment type="caution">
    <text evidence="1">The sequence shown here is derived from an EMBL/GenBank/DDBJ whole genome shotgun (WGS) entry which is preliminary data.</text>
</comment>
<reference evidence="1" key="1">
    <citation type="submission" date="2022-08" db="EMBL/GenBank/DDBJ databases">
        <authorList>
            <person name="Deng Y."/>
            <person name="Han X.-F."/>
            <person name="Zhang Y.-Q."/>
        </authorList>
    </citation>
    <scope>NUCLEOTIDE SEQUENCE</scope>
    <source>
        <strain evidence="1">CPCC 203386</strain>
    </source>
</reference>
<evidence type="ECO:0000313" key="2">
    <source>
        <dbReference type="Proteomes" id="UP001165586"/>
    </source>
</evidence>
<dbReference type="EMBL" id="JANLCJ010000456">
    <property type="protein sequence ID" value="MCS5737152.1"/>
    <property type="molecule type" value="Genomic_DNA"/>
</dbReference>
<dbReference type="Proteomes" id="UP001165586">
    <property type="component" value="Unassembled WGS sequence"/>
</dbReference>
<sequence length="85" mass="10363">MGTYKIKQYFKEHEAIQAHQRLLVNDEFFIFYGHHPSEQSYWLRIKANVDYTDQQDLVNEVIDIIKKDADKVGKDLEFQYYWEET</sequence>
<gene>
    <name evidence="1" type="ORF">N1032_25830</name>
</gene>
<proteinExistence type="predicted"/>
<evidence type="ECO:0000313" key="1">
    <source>
        <dbReference type="EMBL" id="MCS5737152.1"/>
    </source>
</evidence>
<organism evidence="1 2">
    <name type="scientific">Herbiconiux daphne</name>
    <dbReference type="NCBI Taxonomy" id="2970914"/>
    <lineage>
        <taxon>Bacteria</taxon>
        <taxon>Bacillati</taxon>
        <taxon>Actinomycetota</taxon>
        <taxon>Actinomycetes</taxon>
        <taxon>Micrococcales</taxon>
        <taxon>Microbacteriaceae</taxon>
        <taxon>Herbiconiux</taxon>
    </lineage>
</organism>
<keyword evidence="2" id="KW-1185">Reference proteome</keyword>